<proteinExistence type="predicted"/>
<dbReference type="AlphaFoldDB" id="A0A3M7T4Y2"/>
<protein>
    <submittedName>
        <fullName evidence="1">Uncharacterized protein</fullName>
    </submittedName>
</protein>
<dbReference type="EMBL" id="REGN01000289">
    <property type="protein sequence ID" value="RNA43015.1"/>
    <property type="molecule type" value="Genomic_DNA"/>
</dbReference>
<reference evidence="1 2" key="1">
    <citation type="journal article" date="2018" name="Sci. Rep.">
        <title>Genomic signatures of local adaptation to the degree of environmental predictability in rotifers.</title>
        <authorList>
            <person name="Franch-Gras L."/>
            <person name="Hahn C."/>
            <person name="Garcia-Roger E.M."/>
            <person name="Carmona M.J."/>
            <person name="Serra M."/>
            <person name="Gomez A."/>
        </authorList>
    </citation>
    <scope>NUCLEOTIDE SEQUENCE [LARGE SCALE GENOMIC DNA]</scope>
    <source>
        <strain evidence="1">HYR1</strain>
    </source>
</reference>
<name>A0A3M7T4Y2_BRAPC</name>
<sequence>MYPMVKTKKRKKTACKNTRSTIMFIYCNIDNQETQHLLHPHFPKVRNQNRVQAKEQLGIQI</sequence>
<evidence type="ECO:0000313" key="1">
    <source>
        <dbReference type="EMBL" id="RNA43015.1"/>
    </source>
</evidence>
<gene>
    <name evidence="1" type="ORF">BpHYR1_008528</name>
</gene>
<comment type="caution">
    <text evidence="1">The sequence shown here is derived from an EMBL/GenBank/DDBJ whole genome shotgun (WGS) entry which is preliminary data.</text>
</comment>
<evidence type="ECO:0000313" key="2">
    <source>
        <dbReference type="Proteomes" id="UP000276133"/>
    </source>
</evidence>
<keyword evidence="2" id="KW-1185">Reference proteome</keyword>
<accession>A0A3M7T4Y2</accession>
<organism evidence="1 2">
    <name type="scientific">Brachionus plicatilis</name>
    <name type="common">Marine rotifer</name>
    <name type="synonym">Brachionus muelleri</name>
    <dbReference type="NCBI Taxonomy" id="10195"/>
    <lineage>
        <taxon>Eukaryota</taxon>
        <taxon>Metazoa</taxon>
        <taxon>Spiralia</taxon>
        <taxon>Gnathifera</taxon>
        <taxon>Rotifera</taxon>
        <taxon>Eurotatoria</taxon>
        <taxon>Monogononta</taxon>
        <taxon>Pseudotrocha</taxon>
        <taxon>Ploima</taxon>
        <taxon>Brachionidae</taxon>
        <taxon>Brachionus</taxon>
    </lineage>
</organism>
<dbReference type="Proteomes" id="UP000276133">
    <property type="component" value="Unassembled WGS sequence"/>
</dbReference>